<dbReference type="CDD" id="cd01029">
    <property type="entry name" value="TOPRIM_primases"/>
    <property type="match status" value="1"/>
</dbReference>
<evidence type="ECO:0000313" key="2">
    <source>
        <dbReference type="EMBL" id="CAB4147439.1"/>
    </source>
</evidence>
<evidence type="ECO:0000313" key="3">
    <source>
        <dbReference type="EMBL" id="CAB4178193.1"/>
    </source>
</evidence>
<dbReference type="Pfam" id="PF13362">
    <property type="entry name" value="Toprim_3"/>
    <property type="match status" value="1"/>
</dbReference>
<dbReference type="EMBL" id="LR797477">
    <property type="protein sequence ID" value="CAB4219390.1"/>
    <property type="molecule type" value="Genomic_DNA"/>
</dbReference>
<dbReference type="SUPFAM" id="SSF52540">
    <property type="entry name" value="P-loop containing nucleoside triphosphate hydrolases"/>
    <property type="match status" value="1"/>
</dbReference>
<dbReference type="Gene3D" id="3.40.50.300">
    <property type="entry name" value="P-loop containing nucleotide triphosphate hydrolases"/>
    <property type="match status" value="1"/>
</dbReference>
<dbReference type="Gene3D" id="3.40.1360.10">
    <property type="match status" value="1"/>
</dbReference>
<dbReference type="EMBL" id="LR796965">
    <property type="protein sequence ID" value="CAB4178193.1"/>
    <property type="molecule type" value="Genomic_DNA"/>
</dbReference>
<accession>A0A6J5Q1S6</accession>
<sequence length="666" mass="72752">MTNLAAILGDNWSPPADKVYAAPEVQFIDAIIESGLHAPRDIILDGDIHRFSSDDDKHKKPGWYVGFEEPIPVIVFGCWKAGFTSQKRAETNIKYTRADEMKLLSQIAEAKKKRDKELERKHELAVETVELIWPNCTAASPDHPYLKRKGISAHGARVTGDGRLVVPLFSEDGELSSLQYIDGDGNKLYHTGGVTGSRFWLIGAIKQTLYIAEGFATAATIHEATNEAVCVAYSANNLSNVTGIMRAKYGATQNIVIVADNDVSGVGLNEATKASAKHGARVVMPPMLGDANDYAQAGHDLSILLNPPNDEWLIGADQFSEKPEPIAWLVKKWLPEQALIMVHGPSGGGKTFAVLDWMLAIASATAQWAGNKVKAGTVVYLAGEGHQGLKGRVAAWKHKRQAKSLKMWISKSGCDLNTPEGYQKAADQIRALPHPPSIIVVDTLHRFLLGDENSAQDAKTMLDACAALMREFGCSVLLVHHTGVSDEAQHRARGSSAWRGALDIEISIIPSKDGQPLEIVQRKQKDGELAEPLYARIEGVVIPGWFDEDGEPVKSAVLEMVDAPTKQKPSDKTLAKHLKLFEDAWLKDGEEINGQLYISKSALRDYIDRTLFDGNGGNKPANMVNQNQDGKLINRLVGASIIKQDMHGWVVVDQGMASMMRMLKVG</sequence>
<evidence type="ECO:0000313" key="4">
    <source>
        <dbReference type="EMBL" id="CAB4187946.1"/>
    </source>
</evidence>
<dbReference type="Pfam" id="PF13481">
    <property type="entry name" value="AAA_25"/>
    <property type="match status" value="1"/>
</dbReference>
<proteinExistence type="predicted"/>
<dbReference type="InterPro" id="IPR034154">
    <property type="entry name" value="TOPRIM_DnaG/twinkle"/>
</dbReference>
<evidence type="ECO:0000259" key="1">
    <source>
        <dbReference type="Pfam" id="PF13362"/>
    </source>
</evidence>
<organism evidence="3">
    <name type="scientific">uncultured Caudovirales phage</name>
    <dbReference type="NCBI Taxonomy" id="2100421"/>
    <lineage>
        <taxon>Viruses</taxon>
        <taxon>Duplodnaviria</taxon>
        <taxon>Heunggongvirae</taxon>
        <taxon>Uroviricota</taxon>
        <taxon>Caudoviricetes</taxon>
        <taxon>Peduoviridae</taxon>
        <taxon>Maltschvirus</taxon>
        <taxon>Maltschvirus maltsch</taxon>
    </lineage>
</organism>
<dbReference type="InterPro" id="IPR006171">
    <property type="entry name" value="TOPRIM_dom"/>
</dbReference>
<gene>
    <name evidence="3" type="ORF">UFOVP1012_37</name>
    <name evidence="4" type="ORF">UFOVP1164_32</name>
    <name evidence="5" type="ORF">UFOVP1614_47</name>
    <name evidence="2" type="ORF">UFOVP508_30</name>
</gene>
<dbReference type="EMBL" id="LR796494">
    <property type="protein sequence ID" value="CAB4147439.1"/>
    <property type="molecule type" value="Genomic_DNA"/>
</dbReference>
<dbReference type="EMBL" id="LR797119">
    <property type="protein sequence ID" value="CAB4187946.1"/>
    <property type="molecule type" value="Genomic_DNA"/>
</dbReference>
<name>A0A6J5Q1S6_9CAUD</name>
<evidence type="ECO:0000313" key="5">
    <source>
        <dbReference type="EMBL" id="CAB4219390.1"/>
    </source>
</evidence>
<dbReference type="InterPro" id="IPR027417">
    <property type="entry name" value="P-loop_NTPase"/>
</dbReference>
<feature type="domain" description="Toprim" evidence="1">
    <location>
        <begin position="209"/>
        <end position="297"/>
    </location>
</feature>
<protein>
    <submittedName>
        <fullName evidence="3">Archaeal primase DnaG/twinkle, TOPRIM domain</fullName>
    </submittedName>
</protein>
<reference evidence="3" key="1">
    <citation type="submission" date="2020-05" db="EMBL/GenBank/DDBJ databases">
        <authorList>
            <person name="Chiriac C."/>
            <person name="Salcher M."/>
            <person name="Ghai R."/>
            <person name="Kavagutti S V."/>
        </authorList>
    </citation>
    <scope>NUCLEOTIDE SEQUENCE</scope>
</reference>